<keyword evidence="2 4" id="KW-0472">Membrane</keyword>
<dbReference type="Proteomes" id="UP000186104">
    <property type="component" value="Chromosome"/>
</dbReference>
<feature type="transmembrane region" description="Helical" evidence="4">
    <location>
        <begin position="31"/>
        <end position="52"/>
    </location>
</feature>
<keyword evidence="4" id="KW-1133">Transmembrane helix</keyword>
<dbReference type="RefSeq" id="WP_067477479.1">
    <property type="nucleotide sequence ID" value="NZ_CP015961.1"/>
</dbReference>
<dbReference type="GO" id="GO:0016020">
    <property type="term" value="C:membrane"/>
    <property type="evidence" value="ECO:0007669"/>
    <property type="project" value="UniProtKB-SubCell"/>
</dbReference>
<proteinExistence type="predicted"/>
<dbReference type="PANTHER" id="PTHR37042">
    <property type="entry name" value="OUTER MEMBRANE PROTEIN RV1973"/>
    <property type="match status" value="1"/>
</dbReference>
<sequence length="181" mass="19827">MKREGADSARGDGEDEKDSSRGAERRGISRLALPAALVLALVAACGFGLLWWRERSDQQLRTSAEDAATRMVTDLATYSHEDFEANIARVKSSATPEFSDNYTEVAESLRELVVNGKGESTAEIAHAAVESISDEEAVVLVFLDQHILNVAVPDGRQDVSRMVVTLQRHDGEWKLQDAQTV</sequence>
<evidence type="ECO:0000256" key="3">
    <source>
        <dbReference type="SAM" id="MobiDB-lite"/>
    </source>
</evidence>
<dbReference type="AlphaFoldDB" id="A0A173LJI7"/>
<reference evidence="5 6" key="1">
    <citation type="submission" date="2016-06" db="EMBL/GenBank/DDBJ databases">
        <title>Complete genome sequence of a saline-alkali tolerant type strain Dietzia timorensis ID05-A0528T.</title>
        <authorList>
            <person name="Wu X."/>
        </authorList>
    </citation>
    <scope>NUCLEOTIDE SEQUENCE [LARGE SCALE GENOMIC DNA]</scope>
    <source>
        <strain evidence="5 6">ID05-A0528</strain>
    </source>
</reference>
<evidence type="ECO:0008006" key="7">
    <source>
        <dbReference type="Google" id="ProtNLM"/>
    </source>
</evidence>
<evidence type="ECO:0000313" key="5">
    <source>
        <dbReference type="EMBL" id="ANI91437.1"/>
    </source>
</evidence>
<dbReference type="STRING" id="499555.BJL86_0635"/>
<gene>
    <name evidence="5" type="ORF">BJL86_0635</name>
</gene>
<keyword evidence="4" id="KW-0812">Transmembrane</keyword>
<comment type="subcellular location">
    <subcellularLocation>
        <location evidence="1">Membrane</location>
    </subcellularLocation>
</comment>
<dbReference type="KEGG" id="dtm:BJL86_0635"/>
<evidence type="ECO:0000313" key="6">
    <source>
        <dbReference type="Proteomes" id="UP000186104"/>
    </source>
</evidence>
<keyword evidence="6" id="KW-1185">Reference proteome</keyword>
<evidence type="ECO:0000256" key="1">
    <source>
        <dbReference type="ARBA" id="ARBA00004370"/>
    </source>
</evidence>
<feature type="region of interest" description="Disordered" evidence="3">
    <location>
        <begin position="1"/>
        <end position="25"/>
    </location>
</feature>
<protein>
    <recommendedName>
        <fullName evidence="7">Mce associated membrane protein</fullName>
    </recommendedName>
</protein>
<dbReference type="OrthoDB" id="5188486at2"/>
<name>A0A173LJI7_9ACTN</name>
<evidence type="ECO:0000256" key="2">
    <source>
        <dbReference type="ARBA" id="ARBA00023136"/>
    </source>
</evidence>
<accession>A0A173LJI7</accession>
<evidence type="ECO:0000256" key="4">
    <source>
        <dbReference type="SAM" id="Phobius"/>
    </source>
</evidence>
<dbReference type="PANTHER" id="PTHR37042:SF4">
    <property type="entry name" value="OUTER MEMBRANE PROTEIN RV1973"/>
    <property type="match status" value="1"/>
</dbReference>
<dbReference type="EMBL" id="CP015961">
    <property type="protein sequence ID" value="ANI91437.1"/>
    <property type="molecule type" value="Genomic_DNA"/>
</dbReference>
<organism evidence="5 6">
    <name type="scientific">Dietzia timorensis</name>
    <dbReference type="NCBI Taxonomy" id="499555"/>
    <lineage>
        <taxon>Bacteria</taxon>
        <taxon>Bacillati</taxon>
        <taxon>Actinomycetota</taxon>
        <taxon>Actinomycetes</taxon>
        <taxon>Mycobacteriales</taxon>
        <taxon>Dietziaceae</taxon>
        <taxon>Dietzia</taxon>
    </lineage>
</organism>